<dbReference type="InterPro" id="IPR011251">
    <property type="entry name" value="Luciferase-like_dom"/>
</dbReference>
<dbReference type="RefSeq" id="WP_156230173.1">
    <property type="nucleotide sequence ID" value="NZ_CP046455.1"/>
</dbReference>
<organism evidence="9 10">
    <name type="scientific">Corynebacterium occultum</name>
    <dbReference type="NCBI Taxonomy" id="2675219"/>
    <lineage>
        <taxon>Bacteria</taxon>
        <taxon>Bacillati</taxon>
        <taxon>Actinomycetota</taxon>
        <taxon>Actinomycetes</taxon>
        <taxon>Mycobacteriales</taxon>
        <taxon>Corynebacteriaceae</taxon>
        <taxon>Corynebacterium</taxon>
    </lineage>
</organism>
<evidence type="ECO:0000313" key="9">
    <source>
        <dbReference type="EMBL" id="QGU06582.1"/>
    </source>
</evidence>
<feature type="binding site" evidence="6">
    <location>
        <position position="148"/>
    </location>
    <ligand>
        <name>FMN</name>
        <dbReference type="ChEBI" id="CHEBI:58210"/>
    </ligand>
</feature>
<evidence type="ECO:0000313" key="10">
    <source>
        <dbReference type="Proteomes" id="UP000424462"/>
    </source>
</evidence>
<dbReference type="PANTHER" id="PTHR30011:SF16">
    <property type="entry name" value="C2H2 FINGER DOMAIN TRANSCRIPTION FACTOR (EUROFUNG)-RELATED"/>
    <property type="match status" value="1"/>
</dbReference>
<dbReference type="EC" id="1.14.14.10" evidence="9"/>
<evidence type="ECO:0000256" key="3">
    <source>
        <dbReference type="ARBA" id="ARBA00023002"/>
    </source>
</evidence>
<evidence type="ECO:0000256" key="6">
    <source>
        <dbReference type="PIRSR" id="PIRSR000337-1"/>
    </source>
</evidence>
<dbReference type="SUPFAM" id="SSF51679">
    <property type="entry name" value="Bacterial luciferase-like"/>
    <property type="match status" value="1"/>
</dbReference>
<dbReference type="AlphaFoldDB" id="A0A6B8VM83"/>
<keyword evidence="1 6" id="KW-0285">Flavoprotein</keyword>
<proteinExistence type="inferred from homology"/>
<dbReference type="Proteomes" id="UP000424462">
    <property type="component" value="Chromosome"/>
</dbReference>
<keyword evidence="4 9" id="KW-0503">Monooxygenase</keyword>
<dbReference type="EMBL" id="CP046455">
    <property type="protein sequence ID" value="QGU06582.1"/>
    <property type="molecule type" value="Genomic_DNA"/>
</dbReference>
<feature type="binding site" evidence="6">
    <location>
        <position position="152"/>
    </location>
    <ligand>
        <name>FMN</name>
        <dbReference type="ChEBI" id="CHEBI:58210"/>
    </ligand>
</feature>
<sequence length="448" mass="49093">MGTPEKKQIHLNLFAFATGHHTAAWRAPDSVIEKLGDISYWEELAQTAERGLLDAVFLADGQSAGLGGIANGPGWFLEPITTLTAMARATTKIGLVSTISSTFWQPFHAARLLGSLDHISGGRAGINVVTSMTDEEARNHGMEHLPAHPERYARAAEFIEVIQKLWDSWPRDAIHADRAGIYTDPAQLQAIDHEGEFFGVAGPLNLPQSPQGRPVLFQAGASEPGRDLAARHAEGIYAVAWDLTMAREYRADIHRRAAALGRDPDRITVMPGLVTYVAETEAAARQKQRELNELLPVGDSLHQLAFFIGQDTSGWELDEAVPELPLLEEFRGPKGRYATVLRIIETTRPTVRELLGYLAAGGGHATFIGTPEQVADEIERWVDGGGADGFNLMPPALPSGIEDFVDLVVPVLQERRRFRTSYEGDTLRSHLGALTQKSAPPHPQHRMR</sequence>
<dbReference type="KEGG" id="cok:COCCU_03140"/>
<keyword evidence="2 6" id="KW-0288">FMN</keyword>
<dbReference type="InterPro" id="IPR051260">
    <property type="entry name" value="Diverse_substr_monoxygenases"/>
</dbReference>
<feature type="domain" description="Luciferase-like" evidence="8">
    <location>
        <begin position="29"/>
        <end position="386"/>
    </location>
</feature>
<comment type="similarity">
    <text evidence="5">Belongs to the NtaA/SnaA/DszA monooxygenase family.</text>
</comment>
<dbReference type="InterPro" id="IPR036661">
    <property type="entry name" value="Luciferase-like_sf"/>
</dbReference>
<dbReference type="NCBIfam" id="TIGR03860">
    <property type="entry name" value="FMN_nitrolo"/>
    <property type="match status" value="1"/>
</dbReference>
<gene>
    <name evidence="9" type="primary">ntaA</name>
    <name evidence="9" type="ORF">COCCU_03140</name>
</gene>
<feature type="region of interest" description="Disordered" evidence="7">
    <location>
        <begin position="429"/>
        <end position="448"/>
    </location>
</feature>
<reference evidence="9 10" key="1">
    <citation type="submission" date="2019-11" db="EMBL/GenBank/DDBJ databases">
        <title>Complete genome sequence of Corynebacterium kalinowskii 1959, a novel Corynebacterium species isolated from soil of a small paddock in Vilsendorf, Germany.</title>
        <authorList>
            <person name="Schaffert L."/>
            <person name="Ruwe M."/>
            <person name="Milse J."/>
            <person name="Hanuschka K."/>
            <person name="Ortseifen V."/>
            <person name="Droste J."/>
            <person name="Brandt D."/>
            <person name="Schlueter L."/>
            <person name="Kutter Y."/>
            <person name="Vinke S."/>
            <person name="Viehoefer P."/>
            <person name="Jacob L."/>
            <person name="Luebke N.-C."/>
            <person name="Schulte-Berndt E."/>
            <person name="Hain C."/>
            <person name="Linder M."/>
            <person name="Schmidt P."/>
            <person name="Wollenschlaeger L."/>
            <person name="Luttermann T."/>
            <person name="Thieme E."/>
            <person name="Hassa J."/>
            <person name="Haak M."/>
            <person name="Wittchen M."/>
            <person name="Mentz A."/>
            <person name="Persicke M."/>
            <person name="Busche T."/>
            <person name="Ruckert C."/>
        </authorList>
    </citation>
    <scope>NUCLEOTIDE SEQUENCE [LARGE SCALE GENOMIC DNA]</scope>
    <source>
        <strain evidence="9 10">2039</strain>
    </source>
</reference>
<evidence type="ECO:0000256" key="1">
    <source>
        <dbReference type="ARBA" id="ARBA00022630"/>
    </source>
</evidence>
<keyword evidence="10" id="KW-1185">Reference proteome</keyword>
<feature type="binding site" evidence="6">
    <location>
        <position position="222"/>
    </location>
    <ligand>
        <name>FMN</name>
        <dbReference type="ChEBI" id="CHEBI:58210"/>
    </ligand>
</feature>
<dbReference type="PANTHER" id="PTHR30011">
    <property type="entry name" value="ALKANESULFONATE MONOOXYGENASE-RELATED"/>
    <property type="match status" value="1"/>
</dbReference>
<dbReference type="CDD" id="cd01095">
    <property type="entry name" value="Nitrilotriacetate_monoxgenase"/>
    <property type="match status" value="1"/>
</dbReference>
<keyword evidence="3 9" id="KW-0560">Oxidoreductase</keyword>
<evidence type="ECO:0000256" key="7">
    <source>
        <dbReference type="SAM" id="MobiDB-lite"/>
    </source>
</evidence>
<evidence type="ECO:0000256" key="2">
    <source>
        <dbReference type="ARBA" id="ARBA00022643"/>
    </source>
</evidence>
<accession>A0A6B8VM83</accession>
<dbReference type="Pfam" id="PF00296">
    <property type="entry name" value="Bac_luciferase"/>
    <property type="match status" value="1"/>
</dbReference>
<feature type="binding site" evidence="6">
    <location>
        <position position="60"/>
    </location>
    <ligand>
        <name>FMN</name>
        <dbReference type="ChEBI" id="CHEBI:58210"/>
    </ligand>
</feature>
<evidence type="ECO:0000259" key="8">
    <source>
        <dbReference type="Pfam" id="PF00296"/>
    </source>
</evidence>
<dbReference type="GO" id="GO:0018529">
    <property type="term" value="F:nitrilotriacetate monooxygenase activity"/>
    <property type="evidence" value="ECO:0007669"/>
    <property type="project" value="UniProtKB-EC"/>
</dbReference>
<feature type="binding site" evidence="6">
    <location>
        <position position="98"/>
    </location>
    <ligand>
        <name>FMN</name>
        <dbReference type="ChEBI" id="CHEBI:58210"/>
    </ligand>
</feature>
<evidence type="ECO:0000256" key="5">
    <source>
        <dbReference type="ARBA" id="ARBA00033748"/>
    </source>
</evidence>
<dbReference type="PIRSF" id="PIRSF000337">
    <property type="entry name" value="NTA_MOA"/>
    <property type="match status" value="1"/>
</dbReference>
<evidence type="ECO:0000256" key="4">
    <source>
        <dbReference type="ARBA" id="ARBA00023033"/>
    </source>
</evidence>
<dbReference type="InterPro" id="IPR016215">
    <property type="entry name" value="NTA_MOA"/>
</dbReference>
<dbReference type="Gene3D" id="3.20.20.30">
    <property type="entry name" value="Luciferase-like domain"/>
    <property type="match status" value="1"/>
</dbReference>
<name>A0A6B8VM83_9CORY</name>
<protein>
    <submittedName>
        <fullName evidence="9">Nitrilotriacetate monooxygenase component A</fullName>
        <ecNumber evidence="9">1.14.14.10</ecNumber>
    </submittedName>
</protein>